<dbReference type="SMART" id="SM00387">
    <property type="entry name" value="HATPase_c"/>
    <property type="match status" value="1"/>
</dbReference>
<evidence type="ECO:0000256" key="3">
    <source>
        <dbReference type="ARBA" id="ARBA00022553"/>
    </source>
</evidence>
<dbReference type="PANTHER" id="PTHR43547">
    <property type="entry name" value="TWO-COMPONENT HISTIDINE KINASE"/>
    <property type="match status" value="1"/>
</dbReference>
<keyword evidence="8" id="KW-1185">Reference proteome</keyword>
<proteinExistence type="predicted"/>
<dbReference type="RefSeq" id="WP_126630767.1">
    <property type="nucleotide sequence ID" value="NZ_BIFT01000002.1"/>
</dbReference>
<accession>A0A402BHI6</accession>
<dbReference type="OrthoDB" id="9813151at2"/>
<gene>
    <name evidence="7" type="ORF">KDA_62010</name>
</gene>
<comment type="caution">
    <text evidence="7">The sequence shown here is derived from an EMBL/GenBank/DDBJ whole genome shotgun (WGS) entry which is preliminary data.</text>
</comment>
<dbReference type="PROSITE" id="PS50109">
    <property type="entry name" value="HIS_KIN"/>
    <property type="match status" value="1"/>
</dbReference>
<dbReference type="InterPro" id="IPR005467">
    <property type="entry name" value="His_kinase_dom"/>
</dbReference>
<evidence type="ECO:0000259" key="6">
    <source>
        <dbReference type="PROSITE" id="PS50109"/>
    </source>
</evidence>
<dbReference type="PANTHER" id="PTHR43547:SF2">
    <property type="entry name" value="HYBRID SIGNAL TRANSDUCTION HISTIDINE KINASE C"/>
    <property type="match status" value="1"/>
</dbReference>
<sequence length="198" mass="22413">MNSNAANKSKEDVKCLSSLRDMDLKAQDDLRDVTHLQVGRLKLNIEPCDLVALTRRVVRRLQITTKKHRLQVHTRLHYLIVLVDALRMEQVLINLLKNVIKYSPDGGRIDLEITEGHESVQVRVAVLLIKDYGIGMPDEQPYQVFGCASRAENALTFKGSSPGFYVSRSLIEQQAGYIWFDAVEQQGTTLYITLPAYA</sequence>
<dbReference type="Pfam" id="PF02518">
    <property type="entry name" value="HATPase_c"/>
    <property type="match status" value="1"/>
</dbReference>
<dbReference type="InterPro" id="IPR003594">
    <property type="entry name" value="HATPase_dom"/>
</dbReference>
<dbReference type="PRINTS" id="PR00344">
    <property type="entry name" value="BCTRLSENSOR"/>
</dbReference>
<dbReference type="Proteomes" id="UP000287171">
    <property type="component" value="Unassembled WGS sequence"/>
</dbReference>
<dbReference type="InterPro" id="IPR004358">
    <property type="entry name" value="Sig_transdc_His_kin-like_C"/>
</dbReference>
<evidence type="ECO:0000313" key="7">
    <source>
        <dbReference type="EMBL" id="GCE30717.1"/>
    </source>
</evidence>
<dbReference type="AlphaFoldDB" id="A0A402BHI6"/>
<dbReference type="InterPro" id="IPR036890">
    <property type="entry name" value="HATPase_C_sf"/>
</dbReference>
<name>A0A402BHI6_9CHLR</name>
<protein>
    <recommendedName>
        <fullName evidence="2">histidine kinase</fullName>
        <ecNumber evidence="2">2.7.13.3</ecNumber>
    </recommendedName>
</protein>
<keyword evidence="3" id="KW-0597">Phosphoprotein</keyword>
<feature type="domain" description="Histidine kinase" evidence="6">
    <location>
        <begin position="28"/>
        <end position="198"/>
    </location>
</feature>
<reference evidence="8" key="1">
    <citation type="submission" date="2018-12" db="EMBL/GenBank/DDBJ databases">
        <title>Tengunoibacter tsumagoiensis gen. nov., sp. nov., Dictyobacter kobayashii sp. nov., D. alpinus sp. nov., and D. joshuensis sp. nov. and description of Dictyobacteraceae fam. nov. within the order Ktedonobacterales isolated from Tengu-no-mugimeshi.</title>
        <authorList>
            <person name="Wang C.M."/>
            <person name="Zheng Y."/>
            <person name="Sakai Y."/>
            <person name="Toyoda A."/>
            <person name="Minakuchi Y."/>
            <person name="Abe K."/>
            <person name="Yokota A."/>
            <person name="Yabe S."/>
        </authorList>
    </citation>
    <scope>NUCLEOTIDE SEQUENCE [LARGE SCALE GENOMIC DNA]</scope>
    <source>
        <strain evidence="8">Uno16</strain>
    </source>
</reference>
<dbReference type="Gene3D" id="3.30.565.10">
    <property type="entry name" value="Histidine kinase-like ATPase, C-terminal domain"/>
    <property type="match status" value="1"/>
</dbReference>
<dbReference type="EC" id="2.7.13.3" evidence="2"/>
<evidence type="ECO:0000256" key="1">
    <source>
        <dbReference type="ARBA" id="ARBA00000085"/>
    </source>
</evidence>
<comment type="catalytic activity">
    <reaction evidence="1">
        <text>ATP + protein L-histidine = ADP + protein N-phospho-L-histidine.</text>
        <dbReference type="EC" id="2.7.13.3"/>
    </reaction>
</comment>
<keyword evidence="4" id="KW-0808">Transferase</keyword>
<dbReference type="SUPFAM" id="SSF55874">
    <property type="entry name" value="ATPase domain of HSP90 chaperone/DNA topoisomerase II/histidine kinase"/>
    <property type="match status" value="1"/>
</dbReference>
<evidence type="ECO:0000256" key="5">
    <source>
        <dbReference type="ARBA" id="ARBA00023012"/>
    </source>
</evidence>
<keyword evidence="4" id="KW-0418">Kinase</keyword>
<evidence type="ECO:0000256" key="4">
    <source>
        <dbReference type="ARBA" id="ARBA00022777"/>
    </source>
</evidence>
<dbReference type="EMBL" id="BIFT01000002">
    <property type="protein sequence ID" value="GCE30717.1"/>
    <property type="molecule type" value="Genomic_DNA"/>
</dbReference>
<evidence type="ECO:0000313" key="8">
    <source>
        <dbReference type="Proteomes" id="UP000287171"/>
    </source>
</evidence>
<keyword evidence="5" id="KW-0902">Two-component regulatory system</keyword>
<organism evidence="7 8">
    <name type="scientific">Dictyobacter alpinus</name>
    <dbReference type="NCBI Taxonomy" id="2014873"/>
    <lineage>
        <taxon>Bacteria</taxon>
        <taxon>Bacillati</taxon>
        <taxon>Chloroflexota</taxon>
        <taxon>Ktedonobacteria</taxon>
        <taxon>Ktedonobacterales</taxon>
        <taxon>Dictyobacteraceae</taxon>
        <taxon>Dictyobacter</taxon>
    </lineage>
</organism>
<dbReference type="GO" id="GO:0000155">
    <property type="term" value="F:phosphorelay sensor kinase activity"/>
    <property type="evidence" value="ECO:0007669"/>
    <property type="project" value="TreeGrafter"/>
</dbReference>
<evidence type="ECO:0000256" key="2">
    <source>
        <dbReference type="ARBA" id="ARBA00012438"/>
    </source>
</evidence>